<keyword evidence="2" id="KW-1185">Reference proteome</keyword>
<evidence type="ECO:0000313" key="2">
    <source>
        <dbReference type="Proteomes" id="UP001157418"/>
    </source>
</evidence>
<comment type="caution">
    <text evidence="1">The sequence shown here is derived from an EMBL/GenBank/DDBJ whole genome shotgun (WGS) entry which is preliminary data.</text>
</comment>
<sequence length="113" mass="12669">MVAGTTLSKNADSWEWKAGESKIFSVKSDLMDNNLDIHNHMGDFSLGEMGSIKANCFVWSCGSFIDYQRNDVIPFILLRTPLFEFSKQAEPPADTTVTAKAKSRHKIRVVSLE</sequence>
<dbReference type="EMBL" id="CAKMRJ010005523">
    <property type="protein sequence ID" value="CAH1446254.1"/>
    <property type="molecule type" value="Genomic_DNA"/>
</dbReference>
<evidence type="ECO:0000313" key="1">
    <source>
        <dbReference type="EMBL" id="CAH1446254.1"/>
    </source>
</evidence>
<protein>
    <submittedName>
        <fullName evidence="1">Uncharacterized protein</fullName>
    </submittedName>
</protein>
<reference evidence="1 2" key="1">
    <citation type="submission" date="2022-01" db="EMBL/GenBank/DDBJ databases">
        <authorList>
            <person name="Xiong W."/>
            <person name="Schranz E."/>
        </authorList>
    </citation>
    <scope>NUCLEOTIDE SEQUENCE [LARGE SCALE GENOMIC DNA]</scope>
</reference>
<dbReference type="AlphaFoldDB" id="A0AAU9P7Y8"/>
<name>A0AAU9P7Y8_9ASTR</name>
<accession>A0AAU9P7Y8</accession>
<dbReference type="Proteomes" id="UP001157418">
    <property type="component" value="Unassembled WGS sequence"/>
</dbReference>
<organism evidence="1 2">
    <name type="scientific">Lactuca virosa</name>
    <dbReference type="NCBI Taxonomy" id="75947"/>
    <lineage>
        <taxon>Eukaryota</taxon>
        <taxon>Viridiplantae</taxon>
        <taxon>Streptophyta</taxon>
        <taxon>Embryophyta</taxon>
        <taxon>Tracheophyta</taxon>
        <taxon>Spermatophyta</taxon>
        <taxon>Magnoliopsida</taxon>
        <taxon>eudicotyledons</taxon>
        <taxon>Gunneridae</taxon>
        <taxon>Pentapetalae</taxon>
        <taxon>asterids</taxon>
        <taxon>campanulids</taxon>
        <taxon>Asterales</taxon>
        <taxon>Asteraceae</taxon>
        <taxon>Cichorioideae</taxon>
        <taxon>Cichorieae</taxon>
        <taxon>Lactucinae</taxon>
        <taxon>Lactuca</taxon>
    </lineage>
</organism>
<proteinExistence type="predicted"/>
<gene>
    <name evidence="1" type="ORF">LVIROSA_LOCUS31964</name>
</gene>